<dbReference type="Proteomes" id="UP000824755">
    <property type="component" value="Chromosome"/>
</dbReference>
<gene>
    <name evidence="1" type="ORF">H8L67_00005</name>
</gene>
<name>A0ABX8WNH2_9GAMM</name>
<sequence length="128" mass="14249">MIRIGRIKRWDKFALVAVLLFSLGVLVAALFCLGKPISAKLLTTHGLALTIAGLLQLEVSGLLENIMDRFSDEKKFLYGPPSHIMREIYNDPDSSIGGFIEDLLFYKPRTGFWLIVLGTAAQILGVWI</sequence>
<reference evidence="1 2" key="1">
    <citation type="submission" date="2021-08" db="EMBL/GenBank/DDBJ databases">
        <title>Lysobacter sp. strain CJ11 Genome sequencing and assembly.</title>
        <authorList>
            <person name="Kim I."/>
        </authorList>
    </citation>
    <scope>NUCLEOTIDE SEQUENCE [LARGE SCALE GENOMIC DNA]</scope>
    <source>
        <strain evidence="1 2">CJ11</strain>
    </source>
</reference>
<keyword evidence="2" id="KW-1185">Reference proteome</keyword>
<dbReference type="EMBL" id="CP080544">
    <property type="protein sequence ID" value="QYR52949.1"/>
    <property type="molecule type" value="Genomic_DNA"/>
</dbReference>
<proteinExistence type="predicted"/>
<protein>
    <submittedName>
        <fullName evidence="1">Uncharacterized protein</fullName>
    </submittedName>
</protein>
<accession>A0ABX8WNH2</accession>
<evidence type="ECO:0000313" key="2">
    <source>
        <dbReference type="Proteomes" id="UP000824755"/>
    </source>
</evidence>
<dbReference type="RefSeq" id="WP_220379769.1">
    <property type="nucleotide sequence ID" value="NZ_CP080544.1"/>
</dbReference>
<evidence type="ECO:0000313" key="1">
    <source>
        <dbReference type="EMBL" id="QYR52949.1"/>
    </source>
</evidence>
<organism evidence="1 2">
    <name type="scientific">Lysobacter soyae</name>
    <dbReference type="NCBI Taxonomy" id="2764185"/>
    <lineage>
        <taxon>Bacteria</taxon>
        <taxon>Pseudomonadati</taxon>
        <taxon>Pseudomonadota</taxon>
        <taxon>Gammaproteobacteria</taxon>
        <taxon>Lysobacterales</taxon>
        <taxon>Lysobacteraceae</taxon>
        <taxon>Lysobacter</taxon>
    </lineage>
</organism>